<gene>
    <name evidence="2" type="ORF">UFOPK1495_00899</name>
</gene>
<dbReference type="EMBL" id="CAEZSU010000084">
    <property type="protein sequence ID" value="CAB4551458.1"/>
    <property type="molecule type" value="Genomic_DNA"/>
</dbReference>
<feature type="region of interest" description="Disordered" evidence="1">
    <location>
        <begin position="146"/>
        <end position="177"/>
    </location>
</feature>
<dbReference type="AlphaFoldDB" id="A0A6J6CNV2"/>
<evidence type="ECO:0000313" key="2">
    <source>
        <dbReference type="EMBL" id="CAB4551458.1"/>
    </source>
</evidence>
<proteinExistence type="predicted"/>
<protein>
    <submittedName>
        <fullName evidence="2">Unannotated protein</fullName>
    </submittedName>
</protein>
<feature type="region of interest" description="Disordered" evidence="1">
    <location>
        <begin position="56"/>
        <end position="90"/>
    </location>
</feature>
<name>A0A6J6CNV2_9ZZZZ</name>
<evidence type="ECO:0000256" key="1">
    <source>
        <dbReference type="SAM" id="MobiDB-lite"/>
    </source>
</evidence>
<reference evidence="2" key="1">
    <citation type="submission" date="2020-05" db="EMBL/GenBank/DDBJ databases">
        <authorList>
            <person name="Chiriac C."/>
            <person name="Salcher M."/>
            <person name="Ghai R."/>
            <person name="Kavagutti S V."/>
        </authorList>
    </citation>
    <scope>NUCLEOTIDE SEQUENCE</scope>
</reference>
<accession>A0A6J6CNV2</accession>
<sequence>MSLDSRCGQRARVHSDLCEPAIEPVTPRCTCCIVRCRTDLLWKVRRCRISVKCNRGTSNDSSIHVQDHRSARNRHGNVRPAPNRDHSSRGARCRCAVPAHERAACEIQTDLASDVGLPLGIDPLHPSRCGGVNPSLDSRITRDECRRARKENPTARAIEAGGRSAQRRRVGRTESDGRRGAIEAVARGVHSGGRTGCFIELPVAHRRIRGDCSWISTVRNRDSPLAWGEWRTRVGARGDSRRRSGARADHVRRGHAHVIRGAVRQASEGGAQR</sequence>
<organism evidence="2">
    <name type="scientific">freshwater metagenome</name>
    <dbReference type="NCBI Taxonomy" id="449393"/>
    <lineage>
        <taxon>unclassified sequences</taxon>
        <taxon>metagenomes</taxon>
        <taxon>ecological metagenomes</taxon>
    </lineage>
</organism>